<keyword evidence="5" id="KW-0430">Lectin</keyword>
<comment type="function">
    <text evidence="6">Has immunoglobulin-binding and hemagglutination properties, and can bind to mannose. Essential for virulence. May be involved in LPS biosynthesis or polysaccharide transport.</text>
</comment>
<keyword evidence="10" id="KW-1185">Reference proteome</keyword>
<dbReference type="RefSeq" id="WP_246410049.1">
    <property type="nucleotide sequence ID" value="NZ_JACIDS010000005.1"/>
</dbReference>
<comment type="subcellular location">
    <subcellularLocation>
        <location evidence="1">Membrane</location>
        <topology evidence="1">Single-pass membrane protein</topology>
    </subcellularLocation>
</comment>
<keyword evidence="4" id="KW-0472">Membrane</keyword>
<keyword evidence="8" id="KW-0732">Signal</keyword>
<evidence type="ECO:0000256" key="5">
    <source>
        <dbReference type="ARBA" id="ARBA00022734"/>
    </source>
</evidence>
<dbReference type="Proteomes" id="UP000553963">
    <property type="component" value="Unassembled WGS sequence"/>
</dbReference>
<reference evidence="9 10" key="1">
    <citation type="submission" date="2020-08" db="EMBL/GenBank/DDBJ databases">
        <title>Genomic Encyclopedia of Type Strains, Phase IV (KMG-IV): sequencing the most valuable type-strain genomes for metagenomic binning, comparative biology and taxonomic classification.</title>
        <authorList>
            <person name="Goeker M."/>
        </authorList>
    </citation>
    <scope>NUCLEOTIDE SEQUENCE [LARGE SCALE GENOMIC DNA]</scope>
    <source>
        <strain evidence="9 10">DSM 25966</strain>
    </source>
</reference>
<protein>
    <recommendedName>
        <fullName evidence="3">Lectin-like protein BA14k</fullName>
    </recommendedName>
</protein>
<evidence type="ECO:0000256" key="2">
    <source>
        <dbReference type="ARBA" id="ARBA00010270"/>
    </source>
</evidence>
<feature type="region of interest" description="Disordered" evidence="7">
    <location>
        <begin position="110"/>
        <end position="137"/>
    </location>
</feature>
<dbReference type="EMBL" id="JACIDS010000005">
    <property type="protein sequence ID" value="MBB3932823.1"/>
    <property type="molecule type" value="Genomic_DNA"/>
</dbReference>
<evidence type="ECO:0000256" key="7">
    <source>
        <dbReference type="SAM" id="MobiDB-lite"/>
    </source>
</evidence>
<accession>A0A840AUC4</accession>
<dbReference type="GO" id="GO:0030246">
    <property type="term" value="F:carbohydrate binding"/>
    <property type="evidence" value="ECO:0007669"/>
    <property type="project" value="UniProtKB-KW"/>
</dbReference>
<dbReference type="Pfam" id="PF07886">
    <property type="entry name" value="BA14K"/>
    <property type="match status" value="1"/>
</dbReference>
<comment type="caution">
    <text evidence="9">The sequence shown here is derived from an EMBL/GenBank/DDBJ whole genome shotgun (WGS) entry which is preliminary data.</text>
</comment>
<feature type="signal peptide" evidence="8">
    <location>
        <begin position="1"/>
        <end position="24"/>
    </location>
</feature>
<dbReference type="InterPro" id="IPR012413">
    <property type="entry name" value="BA14K"/>
</dbReference>
<comment type="similarity">
    <text evidence="2">Belongs to the BA14k family.</text>
</comment>
<evidence type="ECO:0000256" key="1">
    <source>
        <dbReference type="ARBA" id="ARBA00004167"/>
    </source>
</evidence>
<keyword evidence="4" id="KW-1003">Cell membrane</keyword>
<feature type="compositionally biased region" description="Pro residues" evidence="7">
    <location>
        <begin position="114"/>
        <end position="137"/>
    </location>
</feature>
<evidence type="ECO:0000256" key="4">
    <source>
        <dbReference type="ARBA" id="ARBA00022475"/>
    </source>
</evidence>
<evidence type="ECO:0000256" key="3">
    <source>
        <dbReference type="ARBA" id="ARBA00020552"/>
    </source>
</evidence>
<evidence type="ECO:0000313" key="9">
    <source>
        <dbReference type="EMBL" id="MBB3932823.1"/>
    </source>
</evidence>
<evidence type="ECO:0000256" key="6">
    <source>
        <dbReference type="ARBA" id="ARBA00025321"/>
    </source>
</evidence>
<name>A0A840AUC4_9HYPH</name>
<evidence type="ECO:0000313" key="10">
    <source>
        <dbReference type="Proteomes" id="UP000553963"/>
    </source>
</evidence>
<organism evidence="9 10">
    <name type="scientific">Kaistia hirudinis</name>
    <dbReference type="NCBI Taxonomy" id="1293440"/>
    <lineage>
        <taxon>Bacteria</taxon>
        <taxon>Pseudomonadati</taxon>
        <taxon>Pseudomonadota</taxon>
        <taxon>Alphaproteobacteria</taxon>
        <taxon>Hyphomicrobiales</taxon>
        <taxon>Kaistiaceae</taxon>
        <taxon>Kaistia</taxon>
    </lineage>
</organism>
<dbReference type="GO" id="GO:0016020">
    <property type="term" value="C:membrane"/>
    <property type="evidence" value="ECO:0007669"/>
    <property type="project" value="UniProtKB-SubCell"/>
</dbReference>
<proteinExistence type="inferred from homology"/>
<sequence>MRKSLMGIGVAIAALAGTAGSAAAQQQYCDSVARDYANQNAGGNALGGAAVGGVLGAAGGALLGGIINGNKGAGTGALIGGAGGAIVGGTQGGRQWQSLYDQVFNDCMARSARPVPPPPPGRVPPPPPGRVPPPGAPPAWTQEWYQYCSARYRSFNPNTGYFIAKGGQQVFCR</sequence>
<dbReference type="AlphaFoldDB" id="A0A840AUC4"/>
<feature type="chain" id="PRO_5032491056" description="Lectin-like protein BA14k" evidence="8">
    <location>
        <begin position="25"/>
        <end position="173"/>
    </location>
</feature>
<evidence type="ECO:0000256" key="8">
    <source>
        <dbReference type="SAM" id="SignalP"/>
    </source>
</evidence>
<gene>
    <name evidence="9" type="ORF">GGR25_003887</name>
</gene>